<dbReference type="GO" id="GO:0016787">
    <property type="term" value="F:hydrolase activity"/>
    <property type="evidence" value="ECO:0007669"/>
    <property type="project" value="UniProtKB-KW"/>
</dbReference>
<dbReference type="InterPro" id="IPR020084">
    <property type="entry name" value="NUDIX_hydrolase_CS"/>
</dbReference>
<comment type="caution">
    <text evidence="4">The sequence shown here is derived from an EMBL/GenBank/DDBJ whole genome shotgun (WGS) entry which is preliminary data.</text>
</comment>
<dbReference type="CDD" id="cd18879">
    <property type="entry name" value="NUDIX_Hydrolase"/>
    <property type="match status" value="1"/>
</dbReference>
<dbReference type="RefSeq" id="WP_070704851.1">
    <property type="nucleotide sequence ID" value="NZ_PKIZ01000014.1"/>
</dbReference>
<dbReference type="EMBL" id="PKIZ01000014">
    <property type="protein sequence ID" value="PKZ41339.1"/>
    <property type="molecule type" value="Genomic_DNA"/>
</dbReference>
<evidence type="ECO:0000256" key="1">
    <source>
        <dbReference type="ARBA" id="ARBA00001946"/>
    </source>
</evidence>
<dbReference type="InterPro" id="IPR000086">
    <property type="entry name" value="NUDIX_hydrolase_dom"/>
</dbReference>
<dbReference type="PROSITE" id="PS51462">
    <property type="entry name" value="NUDIX"/>
    <property type="match status" value="1"/>
</dbReference>
<dbReference type="AlphaFoldDB" id="A0A2I1P9M4"/>
<evidence type="ECO:0000313" key="4">
    <source>
        <dbReference type="EMBL" id="PKZ41339.1"/>
    </source>
</evidence>
<comment type="cofactor">
    <cofactor evidence="1">
        <name>Mg(2+)</name>
        <dbReference type="ChEBI" id="CHEBI:18420"/>
    </cofactor>
</comment>
<evidence type="ECO:0000313" key="5">
    <source>
        <dbReference type="Proteomes" id="UP000234206"/>
    </source>
</evidence>
<keyword evidence="2" id="KW-0378">Hydrolase</keyword>
<dbReference type="PROSITE" id="PS00893">
    <property type="entry name" value="NUDIX_BOX"/>
    <property type="match status" value="1"/>
</dbReference>
<name>A0A2I1P9M4_9MICO</name>
<gene>
    <name evidence="4" type="ORF">CYJ76_07910</name>
</gene>
<proteinExistence type="predicted"/>
<evidence type="ECO:0000259" key="3">
    <source>
        <dbReference type="PROSITE" id="PS51462"/>
    </source>
</evidence>
<dbReference type="PANTHER" id="PTHR43046">
    <property type="entry name" value="GDP-MANNOSE MANNOSYL HYDROLASE"/>
    <property type="match status" value="1"/>
</dbReference>
<dbReference type="Gene3D" id="3.90.79.10">
    <property type="entry name" value="Nucleoside Triphosphate Pyrophosphohydrolase"/>
    <property type="match status" value="1"/>
</dbReference>
<dbReference type="PANTHER" id="PTHR43046:SF16">
    <property type="entry name" value="ADP-RIBOSE PYROPHOSPHATASE YJHB-RELATED"/>
    <property type="match status" value="1"/>
</dbReference>
<dbReference type="Proteomes" id="UP000234206">
    <property type="component" value="Unassembled WGS sequence"/>
</dbReference>
<protein>
    <submittedName>
        <fullName evidence="4">NUDIX domain-containing protein</fullName>
    </submittedName>
</protein>
<accession>A0A2I1P9M4</accession>
<evidence type="ECO:0000256" key="2">
    <source>
        <dbReference type="ARBA" id="ARBA00022801"/>
    </source>
</evidence>
<dbReference type="OrthoDB" id="9814308at2"/>
<dbReference type="Pfam" id="PF00293">
    <property type="entry name" value="NUDIX"/>
    <property type="match status" value="1"/>
</dbReference>
<sequence length="180" mass="19611">MPVPDFIVELRRHIGHAPLWLSGITAVVLRPAPGLPAAPGNRELLMVQRADNGRWTPVTGIVDPGEHPAAAAEREVLEEARVTCRVDRLAWVSVTVPVEHVNGDRAQYLDHCFACTWLSGDPAVGDDESLATGWFPLTDLPPLQPVFRARLAAVLADDPVTRLDPAPPELPSYVRVAQED</sequence>
<reference evidence="4 5" key="1">
    <citation type="submission" date="2017-12" db="EMBL/GenBank/DDBJ databases">
        <title>Phylogenetic diversity of female urinary microbiome.</title>
        <authorList>
            <person name="Thomas-White K."/>
            <person name="Wolfe A.J."/>
        </authorList>
    </citation>
    <scope>NUCLEOTIDE SEQUENCE [LARGE SCALE GENOMIC DNA]</scope>
    <source>
        <strain evidence="4 5">UMB1298</strain>
    </source>
</reference>
<dbReference type="InterPro" id="IPR015797">
    <property type="entry name" value="NUDIX_hydrolase-like_dom_sf"/>
</dbReference>
<organism evidence="4 5">
    <name type="scientific">Kytococcus schroeteri</name>
    <dbReference type="NCBI Taxonomy" id="138300"/>
    <lineage>
        <taxon>Bacteria</taxon>
        <taxon>Bacillati</taxon>
        <taxon>Actinomycetota</taxon>
        <taxon>Actinomycetes</taxon>
        <taxon>Micrococcales</taxon>
        <taxon>Kytococcaceae</taxon>
        <taxon>Kytococcus</taxon>
    </lineage>
</organism>
<feature type="domain" description="Nudix hydrolase" evidence="3">
    <location>
        <begin position="19"/>
        <end position="157"/>
    </location>
</feature>
<keyword evidence="5" id="KW-1185">Reference proteome</keyword>
<dbReference type="SUPFAM" id="SSF55811">
    <property type="entry name" value="Nudix"/>
    <property type="match status" value="1"/>
</dbReference>